<evidence type="ECO:0000313" key="1">
    <source>
        <dbReference type="EMBL" id="XDQ44526.1"/>
    </source>
</evidence>
<dbReference type="RefSeq" id="WP_369223424.1">
    <property type="nucleotide sequence ID" value="NZ_CP163441.1"/>
</dbReference>
<gene>
    <name evidence="1" type="ORF">AB5J52_20925</name>
</gene>
<reference evidence="1" key="1">
    <citation type="submission" date="2024-07" db="EMBL/GenBank/DDBJ databases">
        <authorList>
            <person name="Yu S.T."/>
        </authorList>
    </citation>
    <scope>NUCLEOTIDE SEQUENCE</scope>
    <source>
        <strain evidence="1">R39</strain>
    </source>
</reference>
<evidence type="ECO:0008006" key="2">
    <source>
        <dbReference type="Google" id="ProtNLM"/>
    </source>
</evidence>
<protein>
    <recommendedName>
        <fullName evidence="2">GNAT family N-acetyltransferase</fullName>
    </recommendedName>
</protein>
<proteinExistence type="predicted"/>
<dbReference type="AlphaFoldDB" id="A0AB39QQA6"/>
<accession>A0AB39QQA6</accession>
<name>A0AB39QQA6_9ACTN</name>
<organism evidence="1">
    <name type="scientific">Streptomyces sp. R39</name>
    <dbReference type="NCBI Taxonomy" id="3238631"/>
    <lineage>
        <taxon>Bacteria</taxon>
        <taxon>Bacillati</taxon>
        <taxon>Actinomycetota</taxon>
        <taxon>Actinomycetes</taxon>
        <taxon>Kitasatosporales</taxon>
        <taxon>Streptomycetaceae</taxon>
        <taxon>Streptomyces</taxon>
    </lineage>
</organism>
<sequence>MIAARSVTDVPAPGHTLLGRDVRLLLESPLDDAVLRTVWAGGTDSAFDPGWDEGSMRDWLAGIEGAWLAAERLTHPGFVLPPPMPTADPGLRAAVLETMDGVAPRLAASREARVCHPALPGLVPALTEVVESVDADLGFRLFLRVLKASALPIGPRDHQAFLAVGERFGYPDLVDEGYLHVVPTVP</sequence>
<dbReference type="EMBL" id="CP163441">
    <property type="protein sequence ID" value="XDQ44526.1"/>
    <property type="molecule type" value="Genomic_DNA"/>
</dbReference>